<dbReference type="EMBL" id="JBBLZC010000006">
    <property type="protein sequence ID" value="MEK0083055.1"/>
    <property type="molecule type" value="Genomic_DNA"/>
</dbReference>
<name>A0ABU8XRK7_9PROT</name>
<comment type="caution">
    <text evidence="1">The sequence shown here is derived from an EMBL/GenBank/DDBJ whole genome shotgun (WGS) entry which is preliminary data.</text>
</comment>
<proteinExistence type="predicted"/>
<reference evidence="1 2" key="1">
    <citation type="submission" date="2024-01" db="EMBL/GenBank/DDBJ databases">
        <title>Multi-omics insights into the function and evolution of sodium benzoate biodegradation pathways in Benzoatithermus flavus gen. nov., sp. nov. from hot spring.</title>
        <authorList>
            <person name="Hu C.-J."/>
            <person name="Li W.-J."/>
        </authorList>
    </citation>
    <scope>NUCLEOTIDE SEQUENCE [LARGE SCALE GENOMIC DNA]</scope>
    <source>
        <strain evidence="1 2">SYSU G07066</strain>
    </source>
</reference>
<evidence type="ECO:0000313" key="2">
    <source>
        <dbReference type="Proteomes" id="UP001375743"/>
    </source>
</evidence>
<sequence length="63" mass="7422">MRHRRISERRDGNRISTYARFQDLTPKPLQGRLVLLYGFVKKTQKTPPAGLALARRREQEIET</sequence>
<accession>A0ABU8XRK7</accession>
<organism evidence="1 2">
    <name type="scientific">Benzoatithermus flavus</name>
    <dbReference type="NCBI Taxonomy" id="3108223"/>
    <lineage>
        <taxon>Bacteria</taxon>
        <taxon>Pseudomonadati</taxon>
        <taxon>Pseudomonadota</taxon>
        <taxon>Alphaproteobacteria</taxon>
        <taxon>Geminicoccales</taxon>
        <taxon>Geminicoccaceae</taxon>
        <taxon>Benzoatithermus</taxon>
    </lineage>
</organism>
<gene>
    <name evidence="1" type="ORF">U1T56_07825</name>
</gene>
<evidence type="ECO:0000313" key="1">
    <source>
        <dbReference type="EMBL" id="MEK0083055.1"/>
    </source>
</evidence>
<evidence type="ECO:0008006" key="3">
    <source>
        <dbReference type="Google" id="ProtNLM"/>
    </source>
</evidence>
<dbReference type="RefSeq" id="WP_418158904.1">
    <property type="nucleotide sequence ID" value="NZ_JBBLZC010000006.1"/>
</dbReference>
<dbReference type="Proteomes" id="UP001375743">
    <property type="component" value="Unassembled WGS sequence"/>
</dbReference>
<keyword evidence="2" id="KW-1185">Reference proteome</keyword>
<protein>
    <recommendedName>
        <fullName evidence="3">Phage derived protein Gp49-like</fullName>
    </recommendedName>
</protein>